<dbReference type="EMBL" id="LBJM01000064">
    <property type="protein sequence ID" value="RXH37936.1"/>
    <property type="molecule type" value="Genomic_DNA"/>
</dbReference>
<comment type="caution">
    <text evidence="1">The sequence shown here is derived from an EMBL/GenBank/DDBJ whole genome shotgun (WGS) entry which is preliminary data.</text>
</comment>
<organism evidence="1 2">
    <name type="scientific">Bradyrhizobium zhanjiangense</name>
    <dbReference type="NCBI Taxonomy" id="1325107"/>
    <lineage>
        <taxon>Bacteria</taxon>
        <taxon>Pseudomonadati</taxon>
        <taxon>Pseudomonadota</taxon>
        <taxon>Alphaproteobacteria</taxon>
        <taxon>Hyphomicrobiales</taxon>
        <taxon>Nitrobacteraceae</taxon>
        <taxon>Bradyrhizobium</taxon>
    </lineage>
</organism>
<reference evidence="1 2" key="1">
    <citation type="submission" date="2015-04" db="EMBL/GenBank/DDBJ databases">
        <title>Comparative genomics of rhizobia nodulating Arachis hypogaea in China.</title>
        <authorList>
            <person name="Li Y."/>
        </authorList>
    </citation>
    <scope>NUCLEOTIDE SEQUENCE [LARGE SCALE GENOMIC DNA]</scope>
    <source>
        <strain evidence="1 2">CCBAU 51787</strain>
    </source>
</reference>
<dbReference type="Proteomes" id="UP000290565">
    <property type="component" value="Unassembled WGS sequence"/>
</dbReference>
<evidence type="ECO:0000313" key="2">
    <source>
        <dbReference type="Proteomes" id="UP000290565"/>
    </source>
</evidence>
<evidence type="ECO:0000313" key="1">
    <source>
        <dbReference type="EMBL" id="RXH37936.1"/>
    </source>
</evidence>
<gene>
    <name evidence="1" type="ORF">XH94_23705</name>
</gene>
<accession>A0A4Q0SJT1</accession>
<proteinExistence type="predicted"/>
<sequence length="66" mass="7430">MILRDEAAFADQTAADPSVPARFQSENLRLGPMWSMPGAFDQYQPILKQRPNQPASAIRAAMLMYF</sequence>
<name>A0A4Q0SJT1_9BRAD</name>
<dbReference type="AlphaFoldDB" id="A0A4Q0SJT1"/>
<protein>
    <submittedName>
        <fullName evidence="1">Uncharacterized protein</fullName>
    </submittedName>
</protein>